<accession>A0A6J5QAP2</accession>
<gene>
    <name evidence="1" type="ORF">UFOVP1068_67</name>
    <name evidence="2" type="ORF">UFOVP1300_51</name>
</gene>
<dbReference type="EMBL" id="LR797013">
    <property type="protein sequence ID" value="CAB4181790.1"/>
    <property type="molecule type" value="Genomic_DNA"/>
</dbReference>
<dbReference type="EMBL" id="LR797243">
    <property type="protein sequence ID" value="CAB4196010.1"/>
    <property type="molecule type" value="Genomic_DNA"/>
</dbReference>
<evidence type="ECO:0000313" key="2">
    <source>
        <dbReference type="EMBL" id="CAB4196010.1"/>
    </source>
</evidence>
<reference evidence="1" key="1">
    <citation type="submission" date="2020-05" db="EMBL/GenBank/DDBJ databases">
        <authorList>
            <person name="Chiriac C."/>
            <person name="Salcher M."/>
            <person name="Ghai R."/>
            <person name="Kavagutti S V."/>
        </authorList>
    </citation>
    <scope>NUCLEOTIDE SEQUENCE</scope>
</reference>
<organism evidence="1">
    <name type="scientific">uncultured Caudovirales phage</name>
    <dbReference type="NCBI Taxonomy" id="2100421"/>
    <lineage>
        <taxon>Viruses</taxon>
        <taxon>Duplodnaviria</taxon>
        <taxon>Heunggongvirae</taxon>
        <taxon>Uroviricota</taxon>
        <taxon>Caudoviricetes</taxon>
        <taxon>Peduoviridae</taxon>
        <taxon>Maltschvirus</taxon>
        <taxon>Maltschvirus maltsch</taxon>
    </lineage>
</organism>
<proteinExistence type="predicted"/>
<sequence>MITQPVIIGLRDWADQIVMDLSTYGALMRLDDEDKWQEWALQFCVISGLSQKNVPDPFAFTDWRTWAQRFVQMVD</sequence>
<name>A0A6J5QAP2_9CAUD</name>
<protein>
    <submittedName>
        <fullName evidence="1">Uncharacterized protein</fullName>
    </submittedName>
</protein>
<evidence type="ECO:0000313" key="1">
    <source>
        <dbReference type="EMBL" id="CAB4181790.1"/>
    </source>
</evidence>